<dbReference type="GO" id="GO:0120015">
    <property type="term" value="F:sterol transfer activity"/>
    <property type="evidence" value="ECO:0007669"/>
    <property type="project" value="TreeGrafter"/>
</dbReference>
<dbReference type="GeneID" id="100898659"/>
<evidence type="ECO:0000256" key="2">
    <source>
        <dbReference type="ARBA" id="ARBA00022692"/>
    </source>
</evidence>
<dbReference type="GO" id="GO:0032934">
    <property type="term" value="F:sterol binding"/>
    <property type="evidence" value="ECO:0007669"/>
    <property type="project" value="TreeGrafter"/>
</dbReference>
<feature type="transmembrane region" description="Helical" evidence="6">
    <location>
        <begin position="616"/>
        <end position="638"/>
    </location>
</feature>
<dbReference type="GO" id="GO:0005886">
    <property type="term" value="C:plasma membrane"/>
    <property type="evidence" value="ECO:0007669"/>
    <property type="project" value="TreeGrafter"/>
</dbReference>
<evidence type="ECO:0000256" key="6">
    <source>
        <dbReference type="SAM" id="Phobius"/>
    </source>
</evidence>
<dbReference type="PROSITE" id="PS51778">
    <property type="entry name" value="VAST"/>
    <property type="match status" value="1"/>
</dbReference>
<dbReference type="KEGG" id="goe:100898659"/>
<evidence type="ECO:0000256" key="4">
    <source>
        <dbReference type="ARBA" id="ARBA00023136"/>
    </source>
</evidence>
<dbReference type="InterPro" id="IPR051482">
    <property type="entry name" value="Cholesterol_transport"/>
</dbReference>
<comment type="subcellular location">
    <subcellularLocation>
        <location evidence="1">Membrane</location>
        <topology evidence="1">Single-pass membrane protein</topology>
    </subcellularLocation>
</comment>
<evidence type="ECO:0000256" key="5">
    <source>
        <dbReference type="SAM" id="MobiDB-lite"/>
    </source>
</evidence>
<feature type="compositionally biased region" description="Polar residues" evidence="5">
    <location>
        <begin position="128"/>
        <end position="161"/>
    </location>
</feature>
<dbReference type="Pfam" id="PF16016">
    <property type="entry name" value="VASt"/>
    <property type="match status" value="1"/>
</dbReference>
<keyword evidence="3 6" id="KW-1133">Transmembrane helix</keyword>
<feature type="region of interest" description="Disordered" evidence="5">
    <location>
        <begin position="374"/>
        <end position="402"/>
    </location>
</feature>
<evidence type="ECO:0000259" key="7">
    <source>
        <dbReference type="PROSITE" id="PS51778"/>
    </source>
</evidence>
<feature type="compositionally biased region" description="Polar residues" evidence="5">
    <location>
        <begin position="32"/>
        <end position="42"/>
    </location>
</feature>
<dbReference type="GO" id="GO:0140268">
    <property type="term" value="C:endoplasmic reticulum-plasma membrane contact site"/>
    <property type="evidence" value="ECO:0007669"/>
    <property type="project" value="TreeGrafter"/>
</dbReference>
<dbReference type="GO" id="GO:0005789">
    <property type="term" value="C:endoplasmic reticulum membrane"/>
    <property type="evidence" value="ECO:0007669"/>
    <property type="project" value="UniProtKB-ARBA"/>
</dbReference>
<name>A0AAJ6QXZ5_9ACAR</name>
<dbReference type="InterPro" id="IPR011993">
    <property type="entry name" value="PH-like_dom_sf"/>
</dbReference>
<organism evidence="8 9">
    <name type="scientific">Galendromus occidentalis</name>
    <name type="common">western predatory mite</name>
    <dbReference type="NCBI Taxonomy" id="34638"/>
    <lineage>
        <taxon>Eukaryota</taxon>
        <taxon>Metazoa</taxon>
        <taxon>Ecdysozoa</taxon>
        <taxon>Arthropoda</taxon>
        <taxon>Chelicerata</taxon>
        <taxon>Arachnida</taxon>
        <taxon>Acari</taxon>
        <taxon>Parasitiformes</taxon>
        <taxon>Mesostigmata</taxon>
        <taxon>Gamasina</taxon>
        <taxon>Phytoseioidea</taxon>
        <taxon>Phytoseiidae</taxon>
        <taxon>Typhlodrominae</taxon>
        <taxon>Galendromus</taxon>
    </lineage>
</organism>
<sequence length="723" mass="80438">MNGSMFAPPSVANARAAQALQAIGSTHIGLRDQNQASSTNLPASGGDAISLRKKSDPVLSKSAPSSSPDLIHVEKEKKSSRPTTPTSLDVVPLLQVHAANGTSIDETVVDAQESLKESSALTRPAAGSQESVGRSSVVSLQSSRNAAPKLNSPTTPAAPTDSSRKKSKKSRKSAWYNVLISPTYKSKCEDFRRIFKDVPEGEMLIVDYSCALQREILAHGRLYVTQNYLCFYANIFRWETTVVLKCKDITSMTKEKTALVIPNAIQCSTEAGDRYFFTSFAARDKSYLMLFRLWQNSLIEQPMSTAECWRWIHCSYGDELGLSTDDEDYIAPDDLATCRSIDIKSLTEAPVEEAEIARPSSASEIFPLNNAAKDSAISSSPDRDLKSSSSEEQDAEGDSCPSTHGMKKYLDRTFALDIDHTFTCLFTASEFYQELASRRKITNIVFGNWKPSDSEDVKQERALTYSVNVNMAIAKNCVTTEKQNLHRQSKPGKMYSVDCEFSNSGIPYADTFVVLQHICLEKQGENRCRLRLFCDIEFRKPVWVMKGLIERNTVQGTADFAAELQRALDREARRLAEERGQTVPTLPETEDAIVDSSGDSGLVKPIDVAPPKSGVVYPYLLNFLCLAVGLLLLLNVYLIHRSYKNEFDVGALELERDVPNTAAGWKNAYIKSQVRHRHQLEDLQRLVDRSLRGLENMRIVFTKVQEIVSQRITSIPNDSKSEL</sequence>
<keyword evidence="8" id="KW-1185">Reference proteome</keyword>
<evidence type="ECO:0000313" key="9">
    <source>
        <dbReference type="RefSeq" id="XP_003747522.1"/>
    </source>
</evidence>
<reference evidence="9" key="1">
    <citation type="submission" date="2025-08" db="UniProtKB">
        <authorList>
            <consortium name="RefSeq"/>
        </authorList>
    </citation>
    <scope>IDENTIFICATION</scope>
</reference>
<dbReference type="Gene3D" id="2.30.29.30">
    <property type="entry name" value="Pleckstrin-homology domain (PH domain)/Phosphotyrosine-binding domain (PTB)"/>
    <property type="match status" value="1"/>
</dbReference>
<dbReference type="PANTHER" id="PTHR23319:SF4">
    <property type="entry name" value="GRAM DOMAIN CONTAINING 1B, ISOFORM E"/>
    <property type="match status" value="1"/>
</dbReference>
<keyword evidence="4 6" id="KW-0472">Membrane</keyword>
<feature type="region of interest" description="Disordered" evidence="5">
    <location>
        <begin position="30"/>
        <end position="88"/>
    </location>
</feature>
<evidence type="ECO:0000256" key="3">
    <source>
        <dbReference type="ARBA" id="ARBA00022989"/>
    </source>
</evidence>
<dbReference type="PANTHER" id="PTHR23319">
    <property type="entry name" value="GRAM DOMAIN CONTAINING 1B, ISOFORM E"/>
    <property type="match status" value="1"/>
</dbReference>
<proteinExistence type="predicted"/>
<dbReference type="InterPro" id="IPR031968">
    <property type="entry name" value="VASt"/>
</dbReference>
<dbReference type="Proteomes" id="UP000694867">
    <property type="component" value="Unplaced"/>
</dbReference>
<gene>
    <name evidence="9" type="primary">LOC100898659</name>
</gene>
<feature type="domain" description="VASt" evidence="7">
    <location>
        <begin position="405"/>
        <end position="576"/>
    </location>
</feature>
<protein>
    <submittedName>
        <fullName evidence="9">Protein Aster-C</fullName>
    </submittedName>
</protein>
<accession>A0AAJ6QXZ5</accession>
<dbReference type="FunFam" id="2.30.29.30:FF:000008">
    <property type="entry name" value="GRAM domain containing 1B"/>
    <property type="match status" value="1"/>
</dbReference>
<dbReference type="AlphaFoldDB" id="A0AAJ6QXZ5"/>
<feature type="region of interest" description="Disordered" evidence="5">
    <location>
        <begin position="115"/>
        <end position="169"/>
    </location>
</feature>
<dbReference type="RefSeq" id="XP_003747522.1">
    <property type="nucleotide sequence ID" value="XM_003747474.2"/>
</dbReference>
<evidence type="ECO:0000313" key="8">
    <source>
        <dbReference type="Proteomes" id="UP000694867"/>
    </source>
</evidence>
<evidence type="ECO:0000256" key="1">
    <source>
        <dbReference type="ARBA" id="ARBA00004167"/>
    </source>
</evidence>
<dbReference type="Pfam" id="PF02893">
    <property type="entry name" value="GRAM"/>
    <property type="match status" value="1"/>
</dbReference>
<dbReference type="GO" id="GO:0032366">
    <property type="term" value="P:intracellular sterol transport"/>
    <property type="evidence" value="ECO:0007669"/>
    <property type="project" value="TreeGrafter"/>
</dbReference>
<dbReference type="SMART" id="SM00568">
    <property type="entry name" value="GRAM"/>
    <property type="match status" value="1"/>
</dbReference>
<dbReference type="CDD" id="cd13220">
    <property type="entry name" value="PH-GRAM_GRAMDC"/>
    <property type="match status" value="1"/>
</dbReference>
<dbReference type="InterPro" id="IPR004182">
    <property type="entry name" value="GRAM"/>
</dbReference>
<keyword evidence="2 6" id="KW-0812">Transmembrane</keyword>